<reference evidence="9 12" key="3">
    <citation type="journal article" date="2011" name="Nature">
        <title>The Medicago genome provides insight into the evolution of rhizobial symbioses.</title>
        <authorList>
            <person name="Young N.D."/>
            <person name="Debelle F."/>
            <person name="Oldroyd G.E."/>
            <person name="Geurts R."/>
            <person name="Cannon S.B."/>
            <person name="Udvardi M.K."/>
            <person name="Benedito V.A."/>
            <person name="Mayer K.F."/>
            <person name="Gouzy J."/>
            <person name="Schoof H."/>
            <person name="Van de Peer Y."/>
            <person name="Proost S."/>
            <person name="Cook D.R."/>
            <person name="Meyers B.C."/>
            <person name="Spannagl M."/>
            <person name="Cheung F."/>
            <person name="De Mita S."/>
            <person name="Krishnakumar V."/>
            <person name="Gundlach H."/>
            <person name="Zhou S."/>
            <person name="Mudge J."/>
            <person name="Bharti A.K."/>
            <person name="Murray J.D."/>
            <person name="Naoumkina M.A."/>
            <person name="Rosen B."/>
            <person name="Silverstein K.A."/>
            <person name="Tang H."/>
            <person name="Rombauts S."/>
            <person name="Zhao P.X."/>
            <person name="Zhou P."/>
            <person name="Barbe V."/>
            <person name="Bardou P."/>
            <person name="Bechner M."/>
            <person name="Bellec A."/>
            <person name="Berger A."/>
            <person name="Berges H."/>
            <person name="Bidwell S."/>
            <person name="Bisseling T."/>
            <person name="Choisne N."/>
            <person name="Couloux A."/>
            <person name="Denny R."/>
            <person name="Deshpande S."/>
            <person name="Dai X."/>
            <person name="Doyle J.J."/>
            <person name="Dudez A.M."/>
            <person name="Farmer A.D."/>
            <person name="Fouteau S."/>
            <person name="Franken C."/>
            <person name="Gibelin C."/>
            <person name="Gish J."/>
            <person name="Goldstein S."/>
            <person name="Gonzalez A.J."/>
            <person name="Green P.J."/>
            <person name="Hallab A."/>
            <person name="Hartog M."/>
            <person name="Hua A."/>
            <person name="Humphray S.J."/>
            <person name="Jeong D.H."/>
            <person name="Jing Y."/>
            <person name="Jocker A."/>
            <person name="Kenton S.M."/>
            <person name="Kim D.J."/>
            <person name="Klee K."/>
            <person name="Lai H."/>
            <person name="Lang C."/>
            <person name="Lin S."/>
            <person name="Macmil S.L."/>
            <person name="Magdelenat G."/>
            <person name="Matthews L."/>
            <person name="McCorrison J."/>
            <person name="Monaghan E.L."/>
            <person name="Mun J.H."/>
            <person name="Najar F.Z."/>
            <person name="Nicholson C."/>
            <person name="Noirot C."/>
            <person name="O'Bleness M."/>
            <person name="Paule C.R."/>
            <person name="Poulain J."/>
            <person name="Prion F."/>
            <person name="Qin B."/>
            <person name="Qu C."/>
            <person name="Retzel E.F."/>
            <person name="Riddle C."/>
            <person name="Sallet E."/>
            <person name="Samain S."/>
            <person name="Samson N."/>
            <person name="Sanders I."/>
            <person name="Saurat O."/>
            <person name="Scarpelli C."/>
            <person name="Schiex T."/>
            <person name="Segurens B."/>
            <person name="Severin A.J."/>
            <person name="Sherrier D.J."/>
            <person name="Shi R."/>
            <person name="Sims S."/>
            <person name="Singer S.R."/>
            <person name="Sinharoy S."/>
            <person name="Sterck L."/>
            <person name="Viollet A."/>
            <person name="Wang B.B."/>
            <person name="Wang K."/>
            <person name="Wang M."/>
            <person name="Wang X."/>
            <person name="Warfsmann J."/>
            <person name="Weissenbach J."/>
            <person name="White D.D."/>
            <person name="White J.D."/>
            <person name="Wiley G.B."/>
            <person name="Wincker P."/>
            <person name="Xing Y."/>
            <person name="Yang L."/>
            <person name="Yao Z."/>
            <person name="Ying F."/>
            <person name="Zhai J."/>
            <person name="Zhou L."/>
            <person name="Zuber A."/>
            <person name="Denarie J."/>
            <person name="Dixon R.A."/>
            <person name="May G.D."/>
            <person name="Schwartz D.C."/>
            <person name="Rogers J."/>
            <person name="Quetier F."/>
            <person name="Town C.D."/>
            <person name="Roe B.A."/>
        </authorList>
    </citation>
    <scope>NUCLEOTIDE SEQUENCE [LARGE SCALE GENOMIC DNA]</scope>
    <source>
        <strain evidence="9">A17</strain>
        <strain evidence="11 12">cv. Jemalong A17</strain>
    </source>
</reference>
<gene>
    <name evidence="11" type="primary">11436657</name>
    <name evidence="9" type="ordered locus">MTR_5g063930</name>
    <name evidence="8" type="ORF">MtrDRAFT_AC174468g10v1</name>
    <name evidence="10" type="ORF">MtrunA17_Chr5g0426131</name>
</gene>
<evidence type="ECO:0000313" key="10">
    <source>
        <dbReference type="EMBL" id="RHN56135.1"/>
    </source>
</evidence>
<feature type="transmembrane region" description="Helical" evidence="7">
    <location>
        <begin position="39"/>
        <end position="59"/>
    </location>
</feature>
<dbReference type="InterPro" id="IPR034294">
    <property type="entry name" value="Aquaporin_transptr"/>
</dbReference>
<reference evidence="9 12" key="4">
    <citation type="journal article" date="2014" name="BMC Genomics">
        <title>An improved genome release (version Mt4.0) for the model legume Medicago truncatula.</title>
        <authorList>
            <person name="Tang H."/>
            <person name="Krishnakumar V."/>
            <person name="Bidwell S."/>
            <person name="Rosen B."/>
            <person name="Chan A."/>
            <person name="Zhou S."/>
            <person name="Gentzbittel L."/>
            <person name="Childs K.L."/>
            <person name="Yandell M."/>
            <person name="Gundlach H."/>
            <person name="Mayer K.F."/>
            <person name="Schwartz D.C."/>
            <person name="Town C.D."/>
        </authorList>
    </citation>
    <scope>GENOME REANNOTATION</scope>
    <source>
        <strain evidence="11 12">cv. Jemalong A17</strain>
    </source>
</reference>
<keyword evidence="3 6" id="KW-0812">Transmembrane</keyword>
<dbReference type="eggNOG" id="KOG0223">
    <property type="taxonomic scope" value="Eukaryota"/>
</dbReference>
<evidence type="ECO:0000256" key="3">
    <source>
        <dbReference type="ARBA" id="ARBA00022692"/>
    </source>
</evidence>
<dbReference type="EMBL" id="CM001221">
    <property type="protein sequence ID" value="AES98072.1"/>
    <property type="molecule type" value="Genomic_DNA"/>
</dbReference>
<evidence type="ECO:0000256" key="7">
    <source>
        <dbReference type="SAM" id="Phobius"/>
    </source>
</evidence>
<evidence type="ECO:0000313" key="13">
    <source>
        <dbReference type="Proteomes" id="UP000265566"/>
    </source>
</evidence>
<dbReference type="Proteomes" id="UP000265566">
    <property type="component" value="Chromosome 5"/>
</dbReference>
<keyword evidence="12" id="KW-1185">Reference proteome</keyword>
<dbReference type="EMBL" id="AC174468">
    <property type="protein sequence ID" value="ABN09163.1"/>
    <property type="molecule type" value="Genomic_DNA"/>
</dbReference>
<reference evidence="10" key="7">
    <citation type="journal article" date="2018" name="Nat. Plants">
        <title>Whole-genome landscape of Medicago truncatula symbiotic genes.</title>
        <authorList>
            <person name="Pecrix Y."/>
            <person name="Gamas P."/>
            <person name="Carrere S."/>
        </authorList>
    </citation>
    <scope>NUCLEOTIDE SEQUENCE</scope>
    <source>
        <tissue evidence="10">Leaves</tissue>
    </source>
</reference>
<dbReference type="OrthoDB" id="3222at2759"/>
<evidence type="ECO:0000313" key="9">
    <source>
        <dbReference type="EMBL" id="AES98072.1"/>
    </source>
</evidence>
<feature type="transmembrane region" description="Helical" evidence="7">
    <location>
        <begin position="153"/>
        <end position="172"/>
    </location>
</feature>
<evidence type="ECO:0000256" key="6">
    <source>
        <dbReference type="RuleBase" id="RU000477"/>
    </source>
</evidence>
<dbReference type="GO" id="GO:0016020">
    <property type="term" value="C:membrane"/>
    <property type="evidence" value="ECO:0007669"/>
    <property type="project" value="UniProtKB-SubCell"/>
</dbReference>
<dbReference type="PaxDb" id="3880-AES98072"/>
<comment type="subcellular location">
    <subcellularLocation>
        <location evidence="1">Membrane</location>
        <topology evidence="1">Multi-pass membrane protein</topology>
    </subcellularLocation>
</comment>
<dbReference type="PANTHER" id="PTHR45724:SF21">
    <property type="entry name" value="MAJOR INTRINSIC PROTEIN"/>
    <property type="match status" value="1"/>
</dbReference>
<evidence type="ECO:0000256" key="4">
    <source>
        <dbReference type="ARBA" id="ARBA00022989"/>
    </source>
</evidence>
<reference evidence="11" key="5">
    <citation type="submission" date="2015-04" db="UniProtKB">
        <authorList>
            <consortium name="EnsemblPlants"/>
        </authorList>
    </citation>
    <scope>IDENTIFICATION</scope>
    <source>
        <strain evidence="11">cv. Jemalong A17</strain>
    </source>
</reference>
<dbReference type="NCBIfam" id="TIGR00861">
    <property type="entry name" value="MIP"/>
    <property type="match status" value="1"/>
</dbReference>
<dbReference type="PROSITE" id="PS00221">
    <property type="entry name" value="MIP"/>
    <property type="match status" value="1"/>
</dbReference>
<dbReference type="InterPro" id="IPR023271">
    <property type="entry name" value="Aquaporin-like"/>
</dbReference>
<name>A2Q6E3_MEDTR</name>
<organism evidence="8">
    <name type="scientific">Medicago truncatula</name>
    <name type="common">Barrel medic</name>
    <name type="synonym">Medicago tribuloides</name>
    <dbReference type="NCBI Taxonomy" id="3880"/>
    <lineage>
        <taxon>Eukaryota</taxon>
        <taxon>Viridiplantae</taxon>
        <taxon>Streptophyta</taxon>
        <taxon>Embryophyta</taxon>
        <taxon>Tracheophyta</taxon>
        <taxon>Spermatophyta</taxon>
        <taxon>Magnoliopsida</taxon>
        <taxon>eudicotyledons</taxon>
        <taxon>Gunneridae</taxon>
        <taxon>Pentapetalae</taxon>
        <taxon>rosids</taxon>
        <taxon>fabids</taxon>
        <taxon>Fabales</taxon>
        <taxon>Fabaceae</taxon>
        <taxon>Papilionoideae</taxon>
        <taxon>50 kb inversion clade</taxon>
        <taxon>NPAAA clade</taxon>
        <taxon>Hologalegina</taxon>
        <taxon>IRL clade</taxon>
        <taxon>Trifolieae</taxon>
        <taxon>Medicago</taxon>
    </lineage>
</organism>
<dbReference type="KEGG" id="mtr:11436657"/>
<reference evidence="13" key="6">
    <citation type="journal article" date="2018" name="Nat. Plants">
        <title>Whole-genome landscape of Medicago truncatula symbiotic genes.</title>
        <authorList>
            <person name="Pecrix Y."/>
            <person name="Staton S.E."/>
            <person name="Sallet E."/>
            <person name="Lelandais-Briere C."/>
            <person name="Moreau S."/>
            <person name="Carrere S."/>
            <person name="Blein T."/>
            <person name="Jardinaud M.F."/>
            <person name="Latrasse D."/>
            <person name="Zouine M."/>
            <person name="Zahm M."/>
            <person name="Kreplak J."/>
            <person name="Mayjonade B."/>
            <person name="Satge C."/>
            <person name="Perez M."/>
            <person name="Cauet S."/>
            <person name="Marande W."/>
            <person name="Chantry-Darmon C."/>
            <person name="Lopez-Roques C."/>
            <person name="Bouchez O."/>
            <person name="Berard A."/>
            <person name="Debelle F."/>
            <person name="Munos S."/>
            <person name="Bendahmane A."/>
            <person name="Berges H."/>
            <person name="Niebel A."/>
            <person name="Buitink J."/>
            <person name="Frugier F."/>
            <person name="Benhamed M."/>
            <person name="Crespi M."/>
            <person name="Gouzy J."/>
            <person name="Gamas P."/>
        </authorList>
    </citation>
    <scope>NUCLEOTIDE SEQUENCE [LARGE SCALE GENOMIC DNA]</scope>
    <source>
        <strain evidence="13">cv. Jemalong A17</strain>
    </source>
</reference>
<dbReference type="InterPro" id="IPR022357">
    <property type="entry name" value="MIP_CS"/>
</dbReference>
<dbReference type="PANTHER" id="PTHR45724">
    <property type="entry name" value="AQUAPORIN NIP2-1"/>
    <property type="match status" value="1"/>
</dbReference>
<dbReference type="OMA" id="YKNLWVY"/>
<keyword evidence="2 6" id="KW-0813">Transport</keyword>
<dbReference type="InterPro" id="IPR000425">
    <property type="entry name" value="MIP"/>
</dbReference>
<sequence>MADSLTVNVDSSPKLELYAKQEKNISYETEHSPSSIQKALAEFVGTYILIFAGCGAALVNEKLPITVVGIAVVSGLALTVAIYSVGHVSGAHFNPSVTIALAVVQKIHFKLVPVYVVCQLMGATLATLTLKVLYHDKVEIGVALTQFSNPTSYLEALVWESIITFILVLTICGVATDHRGSKDLAGVAIGISVLINIIIAGPTTGASMNPARSLGPAIVSGNYKNIWVYIIGPTIGAVFATVLYTFLRVTKPAQPEPESYHV</sequence>
<protein>
    <submittedName>
        <fullName evidence="8 9">Major intrinsic protein</fullName>
    </submittedName>
    <submittedName>
        <fullName evidence="10">Putative major intrinsic protein</fullName>
    </submittedName>
</protein>
<comment type="similarity">
    <text evidence="6">Belongs to the MIP/aquaporin (TC 1.A.8) family.</text>
</comment>
<feature type="transmembrane region" description="Helical" evidence="7">
    <location>
        <begin position="226"/>
        <end position="247"/>
    </location>
</feature>
<evidence type="ECO:0000313" key="12">
    <source>
        <dbReference type="Proteomes" id="UP000002051"/>
    </source>
</evidence>
<dbReference type="Pfam" id="PF00230">
    <property type="entry name" value="MIP"/>
    <property type="match status" value="1"/>
</dbReference>
<dbReference type="PRINTS" id="PR00783">
    <property type="entry name" value="MINTRINSICP"/>
</dbReference>
<dbReference type="STRING" id="3880.A2Q6E3"/>
<dbReference type="EnsemblPlants" id="AES98072">
    <property type="protein sequence ID" value="AES98072"/>
    <property type="gene ID" value="MTR_5g063930"/>
</dbReference>
<evidence type="ECO:0000256" key="2">
    <source>
        <dbReference type="ARBA" id="ARBA00022448"/>
    </source>
</evidence>
<evidence type="ECO:0000256" key="5">
    <source>
        <dbReference type="ARBA" id="ARBA00023136"/>
    </source>
</evidence>
<evidence type="ECO:0000256" key="1">
    <source>
        <dbReference type="ARBA" id="ARBA00004141"/>
    </source>
</evidence>
<reference evidence="8" key="2">
    <citation type="submission" date="2007-03" db="EMBL/GenBank/DDBJ databases">
        <authorList>
            <consortium name="The International Medicago Genome Annotation Group"/>
        </authorList>
    </citation>
    <scope>NUCLEOTIDE SEQUENCE</scope>
</reference>
<dbReference type="Gene3D" id="1.20.1080.10">
    <property type="entry name" value="Glycerol uptake facilitator protein"/>
    <property type="match status" value="1"/>
</dbReference>
<dbReference type="EMBL" id="PSQE01000005">
    <property type="protein sequence ID" value="RHN56135.1"/>
    <property type="molecule type" value="Genomic_DNA"/>
</dbReference>
<dbReference type="AlphaFoldDB" id="A2Q6E3"/>
<dbReference type="Gramene" id="rna31486">
    <property type="protein sequence ID" value="RHN56135.1"/>
    <property type="gene ID" value="gene31486"/>
</dbReference>
<dbReference type="GO" id="GO:0015267">
    <property type="term" value="F:channel activity"/>
    <property type="evidence" value="ECO:0007669"/>
    <property type="project" value="InterPro"/>
</dbReference>
<dbReference type="SUPFAM" id="SSF81338">
    <property type="entry name" value="Aquaporin-like"/>
    <property type="match status" value="1"/>
</dbReference>
<feature type="transmembrane region" description="Helical" evidence="7">
    <location>
        <begin position="65"/>
        <end position="86"/>
    </location>
</feature>
<dbReference type="Proteomes" id="UP000002051">
    <property type="component" value="Chromosome 5"/>
</dbReference>
<keyword evidence="4 7" id="KW-1133">Transmembrane helix</keyword>
<evidence type="ECO:0000313" key="8">
    <source>
        <dbReference type="EMBL" id="ABN09163.1"/>
    </source>
</evidence>
<evidence type="ECO:0000313" key="11">
    <source>
        <dbReference type="EnsemblPlants" id="AES98072"/>
    </source>
</evidence>
<keyword evidence="5 7" id="KW-0472">Membrane</keyword>
<proteinExistence type="inferred from homology"/>
<feature type="transmembrane region" description="Helical" evidence="7">
    <location>
        <begin position="184"/>
        <end position="206"/>
    </location>
</feature>
<accession>A2Q6E3</accession>
<dbReference type="HOGENOM" id="CLU_020019_3_1_1"/>
<reference evidence="8" key="1">
    <citation type="submission" date="2006-01" db="EMBL/GenBank/DDBJ databases">
        <authorList>
            <person name="Town C.D."/>
        </authorList>
    </citation>
    <scope>NUCLEOTIDE SEQUENCE</scope>
</reference>
<dbReference type="CDD" id="cd00333">
    <property type="entry name" value="MIP"/>
    <property type="match status" value="1"/>
</dbReference>
<feature type="transmembrane region" description="Helical" evidence="7">
    <location>
        <begin position="107"/>
        <end position="133"/>
    </location>
</feature>